<gene>
    <name evidence="2" type="ORF">LMG28140_05999</name>
</gene>
<evidence type="ECO:0008006" key="4">
    <source>
        <dbReference type="Google" id="ProtNLM"/>
    </source>
</evidence>
<dbReference type="EMBL" id="CAJHCP010000017">
    <property type="protein sequence ID" value="CAD6556940.1"/>
    <property type="molecule type" value="Genomic_DNA"/>
</dbReference>
<sequence length="190" mass="20666">MPIRIKFALSAWFIASVCEAGIVFALMHSQLLSVFHSVALLPLLCVNPLVLLYCLMRRRWAYGALVVLAPLSLLWWPLGKGPLSQLGGYSLLGVAGIIALRFGARALTRDKTSEAWITSDTCGATFWLARKPTIVLGLREKLMQLIAAVLLGPALVGYVRGWNRLPVLLCIGGSILLVALSLVSARKRDS</sequence>
<accession>A0ABM8P5I0</accession>
<feature type="transmembrane region" description="Helical" evidence="1">
    <location>
        <begin position="60"/>
        <end position="78"/>
    </location>
</feature>
<feature type="transmembrane region" description="Helical" evidence="1">
    <location>
        <begin position="30"/>
        <end position="53"/>
    </location>
</feature>
<evidence type="ECO:0000256" key="1">
    <source>
        <dbReference type="SAM" id="Phobius"/>
    </source>
</evidence>
<feature type="transmembrane region" description="Helical" evidence="1">
    <location>
        <begin position="142"/>
        <end position="159"/>
    </location>
</feature>
<protein>
    <recommendedName>
        <fullName evidence="4">Transmembrane protein</fullName>
    </recommendedName>
</protein>
<dbReference type="Proteomes" id="UP000598032">
    <property type="component" value="Unassembled WGS sequence"/>
</dbReference>
<evidence type="ECO:0000313" key="3">
    <source>
        <dbReference type="Proteomes" id="UP000598032"/>
    </source>
</evidence>
<keyword evidence="3" id="KW-1185">Reference proteome</keyword>
<keyword evidence="1" id="KW-0812">Transmembrane</keyword>
<feature type="transmembrane region" description="Helical" evidence="1">
    <location>
        <begin position="165"/>
        <end position="185"/>
    </location>
</feature>
<proteinExistence type="predicted"/>
<reference evidence="2 3" key="1">
    <citation type="submission" date="2020-10" db="EMBL/GenBank/DDBJ databases">
        <authorList>
            <person name="Peeters C."/>
        </authorList>
    </citation>
    <scope>NUCLEOTIDE SEQUENCE [LARGE SCALE GENOMIC DNA]</scope>
    <source>
        <strain evidence="2 3">LMG 28140</strain>
    </source>
</reference>
<comment type="caution">
    <text evidence="2">The sequence shown here is derived from an EMBL/GenBank/DDBJ whole genome shotgun (WGS) entry which is preliminary data.</text>
</comment>
<keyword evidence="1" id="KW-0472">Membrane</keyword>
<feature type="transmembrane region" description="Helical" evidence="1">
    <location>
        <begin position="84"/>
        <end position="104"/>
    </location>
</feature>
<name>A0ABM8P5I0_9BURK</name>
<evidence type="ECO:0000313" key="2">
    <source>
        <dbReference type="EMBL" id="CAD6556940.1"/>
    </source>
</evidence>
<keyword evidence="1" id="KW-1133">Transmembrane helix</keyword>
<organism evidence="2 3">
    <name type="scientific">Paraburkholderia metrosideri</name>
    <dbReference type="NCBI Taxonomy" id="580937"/>
    <lineage>
        <taxon>Bacteria</taxon>
        <taxon>Pseudomonadati</taxon>
        <taxon>Pseudomonadota</taxon>
        <taxon>Betaproteobacteria</taxon>
        <taxon>Burkholderiales</taxon>
        <taxon>Burkholderiaceae</taxon>
        <taxon>Paraburkholderia</taxon>
    </lineage>
</organism>